<sequence>MSICGREPPRLDGRGGSEPVSEAGHPYSMSIFRLNLCSRSQIGGTVYYRLFAKDNPLESKNPIYSNDRCISRILIKSLAPPRNVASLKKHLWKIEDFDGTPTNTLYLSLSEKAPADDLTRLPLTGGPRSGSSELYPMALVVETPNLRKKLAAASKVDSKSLPEWRHEQSYIYYRVYEEAGEVSSKTSFDETDLSLGRVTALSVPPPHNATSLKARLIQAEEIPSQNVKLFKDDGGENILNYNEVIDLFSDNHPGVLLDDPIAIVYGPKKQEGASLPEPSSLSKRLRANQDSAKKGEIFRTNGVLTRKRYYMDAWSESSHEAYTLVFTVSPPSST</sequence>
<name>A0A0C9XPX7_9AGAR</name>
<proteinExistence type="predicted"/>
<dbReference type="HOGENOM" id="CLU_033651_0_0_1"/>
<dbReference type="AlphaFoldDB" id="A0A0C9XPX7"/>
<protein>
    <submittedName>
        <fullName evidence="2">Uncharacterized protein</fullName>
    </submittedName>
</protein>
<dbReference type="Proteomes" id="UP000054477">
    <property type="component" value="Unassembled WGS sequence"/>
</dbReference>
<dbReference type="OrthoDB" id="2995174at2759"/>
<evidence type="ECO:0000313" key="3">
    <source>
        <dbReference type="Proteomes" id="UP000054477"/>
    </source>
</evidence>
<organism evidence="2 3">
    <name type="scientific">Laccaria amethystina LaAM-08-1</name>
    <dbReference type="NCBI Taxonomy" id="1095629"/>
    <lineage>
        <taxon>Eukaryota</taxon>
        <taxon>Fungi</taxon>
        <taxon>Dikarya</taxon>
        <taxon>Basidiomycota</taxon>
        <taxon>Agaricomycotina</taxon>
        <taxon>Agaricomycetes</taxon>
        <taxon>Agaricomycetidae</taxon>
        <taxon>Agaricales</taxon>
        <taxon>Agaricineae</taxon>
        <taxon>Hydnangiaceae</taxon>
        <taxon>Laccaria</taxon>
    </lineage>
</organism>
<evidence type="ECO:0000256" key="1">
    <source>
        <dbReference type="SAM" id="MobiDB-lite"/>
    </source>
</evidence>
<feature type="region of interest" description="Disordered" evidence="1">
    <location>
        <begin position="1"/>
        <end position="22"/>
    </location>
</feature>
<dbReference type="EMBL" id="KN838578">
    <property type="protein sequence ID" value="KIK03659.1"/>
    <property type="molecule type" value="Genomic_DNA"/>
</dbReference>
<keyword evidence="3" id="KW-1185">Reference proteome</keyword>
<gene>
    <name evidence="2" type="ORF">K443DRAFT_94856</name>
</gene>
<reference evidence="3" key="2">
    <citation type="submission" date="2015-01" db="EMBL/GenBank/DDBJ databases">
        <title>Evolutionary Origins and Diversification of the Mycorrhizal Mutualists.</title>
        <authorList>
            <consortium name="DOE Joint Genome Institute"/>
            <consortium name="Mycorrhizal Genomics Consortium"/>
            <person name="Kohler A."/>
            <person name="Kuo A."/>
            <person name="Nagy L.G."/>
            <person name="Floudas D."/>
            <person name="Copeland A."/>
            <person name="Barry K.W."/>
            <person name="Cichocki N."/>
            <person name="Veneault-Fourrey C."/>
            <person name="LaButti K."/>
            <person name="Lindquist E.A."/>
            <person name="Lipzen A."/>
            <person name="Lundell T."/>
            <person name="Morin E."/>
            <person name="Murat C."/>
            <person name="Riley R."/>
            <person name="Ohm R."/>
            <person name="Sun H."/>
            <person name="Tunlid A."/>
            <person name="Henrissat B."/>
            <person name="Grigoriev I.V."/>
            <person name="Hibbett D.S."/>
            <person name="Martin F."/>
        </authorList>
    </citation>
    <scope>NUCLEOTIDE SEQUENCE [LARGE SCALE GENOMIC DNA]</scope>
    <source>
        <strain evidence="3">LaAM-08-1</strain>
    </source>
</reference>
<accession>A0A0C9XPX7</accession>
<evidence type="ECO:0000313" key="2">
    <source>
        <dbReference type="EMBL" id="KIK03659.1"/>
    </source>
</evidence>
<reference evidence="2 3" key="1">
    <citation type="submission" date="2014-04" db="EMBL/GenBank/DDBJ databases">
        <authorList>
            <consortium name="DOE Joint Genome Institute"/>
            <person name="Kuo A."/>
            <person name="Kohler A."/>
            <person name="Nagy L.G."/>
            <person name="Floudas D."/>
            <person name="Copeland A."/>
            <person name="Barry K.W."/>
            <person name="Cichocki N."/>
            <person name="Veneault-Fourrey C."/>
            <person name="LaButti K."/>
            <person name="Lindquist E.A."/>
            <person name="Lipzen A."/>
            <person name="Lundell T."/>
            <person name="Morin E."/>
            <person name="Murat C."/>
            <person name="Sun H."/>
            <person name="Tunlid A."/>
            <person name="Henrissat B."/>
            <person name="Grigoriev I.V."/>
            <person name="Hibbett D.S."/>
            <person name="Martin F."/>
            <person name="Nordberg H.P."/>
            <person name="Cantor M.N."/>
            <person name="Hua S.X."/>
        </authorList>
    </citation>
    <scope>NUCLEOTIDE SEQUENCE [LARGE SCALE GENOMIC DNA]</scope>
    <source>
        <strain evidence="2 3">LaAM-08-1</strain>
    </source>
</reference>